<dbReference type="AlphaFoldDB" id="A0A1G6HU09"/>
<evidence type="ECO:0000313" key="2">
    <source>
        <dbReference type="EMBL" id="SDB96956.1"/>
    </source>
</evidence>
<dbReference type="Pfam" id="PF02498">
    <property type="entry name" value="Bro-N"/>
    <property type="match status" value="1"/>
</dbReference>
<keyword evidence="3" id="KW-1185">Reference proteome</keyword>
<organism evidence="2 3">
    <name type="scientific">Shouchella lonarensis</name>
    <dbReference type="NCBI Taxonomy" id="1464122"/>
    <lineage>
        <taxon>Bacteria</taxon>
        <taxon>Bacillati</taxon>
        <taxon>Bacillota</taxon>
        <taxon>Bacilli</taxon>
        <taxon>Bacillales</taxon>
        <taxon>Bacillaceae</taxon>
        <taxon>Shouchella</taxon>
    </lineage>
</organism>
<dbReference type="Proteomes" id="UP000242662">
    <property type="component" value="Unassembled WGS sequence"/>
</dbReference>
<dbReference type="PROSITE" id="PS51750">
    <property type="entry name" value="BRO_N"/>
    <property type="match status" value="1"/>
</dbReference>
<dbReference type="SMART" id="SM01040">
    <property type="entry name" value="Bro-N"/>
    <property type="match status" value="1"/>
</dbReference>
<reference evidence="3" key="1">
    <citation type="submission" date="2016-09" db="EMBL/GenBank/DDBJ databases">
        <authorList>
            <person name="Varghese N."/>
            <person name="Submissions S."/>
        </authorList>
    </citation>
    <scope>NUCLEOTIDE SEQUENCE [LARGE SCALE GENOMIC DNA]</scope>
    <source>
        <strain evidence="3">25nlg</strain>
    </source>
</reference>
<gene>
    <name evidence="2" type="ORF">SAMN05421737_104148</name>
</gene>
<feature type="domain" description="Bro-N" evidence="1">
    <location>
        <begin position="1"/>
        <end position="109"/>
    </location>
</feature>
<dbReference type="RefSeq" id="WP_090775269.1">
    <property type="nucleotide sequence ID" value="NZ_FMYM01000004.1"/>
</dbReference>
<accession>A0A1G6HU09</accession>
<dbReference type="OrthoDB" id="9812611at2"/>
<protein>
    <submittedName>
        <fullName evidence="2">Prophage antirepressor</fullName>
    </submittedName>
</protein>
<name>A0A1G6HU09_9BACI</name>
<sequence length="158" mass="18846">MKLKLIQTRLCNYYLSDKNEMYMTRRQVGEALGYANPRDTIKRKHLRNREQFDQSSKRVKLSGKPEETVIYSKQGILRLIVMSNKPETNELFDYIYSALAFFRQKEQLKETAAKAKRLDEKTHLVKVMIDWMKKTHVSSEVEEQVMMKAIEFLTEERF</sequence>
<dbReference type="InterPro" id="IPR003497">
    <property type="entry name" value="BRO_N_domain"/>
</dbReference>
<dbReference type="EMBL" id="FMYM01000004">
    <property type="protein sequence ID" value="SDB96956.1"/>
    <property type="molecule type" value="Genomic_DNA"/>
</dbReference>
<proteinExistence type="predicted"/>
<evidence type="ECO:0000259" key="1">
    <source>
        <dbReference type="PROSITE" id="PS51750"/>
    </source>
</evidence>
<evidence type="ECO:0000313" key="3">
    <source>
        <dbReference type="Proteomes" id="UP000242662"/>
    </source>
</evidence>
<dbReference type="STRING" id="1464122.SAMN05421737_104148"/>